<gene>
    <name evidence="2" type="ORF">SAMN05661096_01040</name>
</gene>
<proteinExistence type="predicted"/>
<sequence>MFGFHFFASVPVARLKMSPIAITCVSGDVLSLVVVVMICYHLKSDGKPTAKLP</sequence>
<keyword evidence="1" id="KW-1133">Transmembrane helix</keyword>
<accession>A0A1X7ISQ6</accession>
<dbReference type="STRING" id="1028.SAMN05661096_01040"/>
<dbReference type="Proteomes" id="UP000193804">
    <property type="component" value="Unassembled WGS sequence"/>
</dbReference>
<keyword evidence="1" id="KW-0812">Transmembrane</keyword>
<reference evidence="3" key="1">
    <citation type="submission" date="2017-04" db="EMBL/GenBank/DDBJ databases">
        <authorList>
            <person name="Varghese N."/>
            <person name="Submissions S."/>
        </authorList>
    </citation>
    <scope>NUCLEOTIDE SEQUENCE [LARGE SCALE GENOMIC DNA]</scope>
    <source>
        <strain evidence="3">DSM 4125</strain>
    </source>
</reference>
<dbReference type="AlphaFoldDB" id="A0A1X7ISQ6"/>
<feature type="transmembrane region" description="Helical" evidence="1">
    <location>
        <begin position="20"/>
        <end position="42"/>
    </location>
</feature>
<evidence type="ECO:0000256" key="1">
    <source>
        <dbReference type="SAM" id="Phobius"/>
    </source>
</evidence>
<evidence type="ECO:0000313" key="3">
    <source>
        <dbReference type="Proteomes" id="UP000193804"/>
    </source>
</evidence>
<protein>
    <submittedName>
        <fullName evidence="2">Uncharacterized protein</fullName>
    </submittedName>
</protein>
<organism evidence="2 3">
    <name type="scientific">Marivirga sericea</name>
    <dbReference type="NCBI Taxonomy" id="1028"/>
    <lineage>
        <taxon>Bacteria</taxon>
        <taxon>Pseudomonadati</taxon>
        <taxon>Bacteroidota</taxon>
        <taxon>Cytophagia</taxon>
        <taxon>Cytophagales</taxon>
        <taxon>Marivirgaceae</taxon>
        <taxon>Marivirga</taxon>
    </lineage>
</organism>
<dbReference type="EMBL" id="FXAW01000001">
    <property type="protein sequence ID" value="SMG18215.1"/>
    <property type="molecule type" value="Genomic_DNA"/>
</dbReference>
<evidence type="ECO:0000313" key="2">
    <source>
        <dbReference type="EMBL" id="SMG18215.1"/>
    </source>
</evidence>
<keyword evidence="3" id="KW-1185">Reference proteome</keyword>
<name>A0A1X7ISQ6_9BACT</name>
<keyword evidence="1" id="KW-0472">Membrane</keyword>